<protein>
    <submittedName>
        <fullName evidence="1">Uncharacterized protein</fullName>
    </submittedName>
</protein>
<dbReference type="Proteomes" id="UP000009375">
    <property type="component" value="Unassembled WGS sequence"/>
</dbReference>
<name>D2EEW2_PARA4</name>
<dbReference type="AlphaFoldDB" id="D2EEW2"/>
<organism evidence="1 2">
    <name type="scientific">Candidatus Parvarchaeum acidiphilum ARMAN-4</name>
    <dbReference type="NCBI Taxonomy" id="662760"/>
    <lineage>
        <taxon>Archaea</taxon>
        <taxon>Candidatus Parvarchaeota</taxon>
        <taxon>Candidatus Parvarchaeum</taxon>
    </lineage>
</organism>
<evidence type="ECO:0000313" key="1">
    <source>
        <dbReference type="EMBL" id="EEZ93068.1"/>
    </source>
</evidence>
<sequence length="720" mass="77869">MVQKNIGVVICISVLLAVILLLFVNSGVSNAFSCSNQNITLTNFSNFVCTSQWVNVPDPVYLANVNIIAKGMFINNTFSITGDSVLNVSRIMNNGTSNINATLLSGSLFKNYGTIVLERPIFLNFTYFFNKGLISNKNYLNNGGYANSYNSYGEKNYGCGGESFPSSFAGSGGASISYSACDGGSTLVDGGSGESIGNEGYPAAYWNTSGSHVYSKLSNYTFNLSLLSSAGGASYNEASNAYLLRGGSGVFPLIIIARQFDNLGKITNQGQSINYSKIQNASDFLDQGIVGAGSGGILEIISQGFINNGTTNVSGGKVYFNTSMPLPYHYTANDFGNGGKGNAFFFRAGSNLLSNSIKNYSFGTEQESFGINDSNSSKVNLYSLKVAFPVIYGCDYASLYLKASGIYDNNSFSKIQPVNDDDFSLNSSDKNISFSMSGSDPISKYYNSTSLFVNNLSNDTTVNLGFKDTIPVSVSFQNTNNTNFSLQSANNTLFSGSTSLPLTFELRPGNYSLFIGNKSENYTYYLFVQRNCLGYQNITIPVGQDYYDYDSLKIPAKPLIVYKMDQSVLKVVKYVGMDSCSFNDSQLLGLDSSILQSLSAINRSLLKDGNTNYSEIINKEANYTNYVLNKYTSKPKTTGNISMNQSGLNLLDYFNSGNFTKEVFQVNSKGTINLSYGSGSKIQIVVTSKPTQNILVSVSNTVVKAFAYVPSLFLGFLGGL</sequence>
<evidence type="ECO:0000313" key="2">
    <source>
        <dbReference type="Proteomes" id="UP000009375"/>
    </source>
</evidence>
<accession>D2EEW2</accession>
<proteinExistence type="predicted"/>
<reference evidence="1 2" key="1">
    <citation type="journal article" date="2010" name="Proc. Natl. Acad. Sci. U.S.A.">
        <title>Enigmatic, ultrasmall, uncultivated Archaea.</title>
        <authorList>
            <person name="Baker B.J."/>
            <person name="Comolli L.R."/>
            <person name="Dick G.J."/>
            <person name="Hauser L.J."/>
            <person name="Hyatt D."/>
            <person name="Dill B.D."/>
            <person name="Land M.L."/>
            <person name="Verberkmoes N.C."/>
            <person name="Hettich R.L."/>
            <person name="Banfield J.F."/>
        </authorList>
    </citation>
    <scope>NUCLEOTIDE SEQUENCE [LARGE SCALE GENOMIC DNA]</scope>
</reference>
<gene>
    <name evidence="1" type="ORF">BJBARM4_0264</name>
</gene>
<dbReference type="EMBL" id="GG730042">
    <property type="protein sequence ID" value="EEZ93068.1"/>
    <property type="molecule type" value="Genomic_DNA"/>
</dbReference>